<organism evidence="1">
    <name type="scientific">marine sediment metagenome</name>
    <dbReference type="NCBI Taxonomy" id="412755"/>
    <lineage>
        <taxon>unclassified sequences</taxon>
        <taxon>metagenomes</taxon>
        <taxon>ecological metagenomes</taxon>
    </lineage>
</organism>
<proteinExistence type="predicted"/>
<name>A0A0F9CL98_9ZZZZ</name>
<feature type="non-terminal residue" evidence="1">
    <location>
        <position position="112"/>
    </location>
</feature>
<comment type="caution">
    <text evidence="1">The sequence shown here is derived from an EMBL/GenBank/DDBJ whole genome shotgun (WGS) entry which is preliminary data.</text>
</comment>
<gene>
    <name evidence="1" type="ORF">LCGC14_2308640</name>
</gene>
<sequence length="112" mass="13040">MNEKIIQFLNNLQSDYDQLKYRISETIKLSSERDNNPDAYFMGKGEVDLAFKKFVESGLVYLENVPFKNGIQAFQRYLDRLNLIEIKKIDFSSLLENLGEINPNSSEFYALS</sequence>
<accession>A0A0F9CL98</accession>
<reference evidence="1" key="1">
    <citation type="journal article" date="2015" name="Nature">
        <title>Complex archaea that bridge the gap between prokaryotes and eukaryotes.</title>
        <authorList>
            <person name="Spang A."/>
            <person name="Saw J.H."/>
            <person name="Jorgensen S.L."/>
            <person name="Zaremba-Niedzwiedzka K."/>
            <person name="Martijn J."/>
            <person name="Lind A.E."/>
            <person name="van Eijk R."/>
            <person name="Schleper C."/>
            <person name="Guy L."/>
            <person name="Ettema T.J."/>
        </authorList>
    </citation>
    <scope>NUCLEOTIDE SEQUENCE</scope>
</reference>
<evidence type="ECO:0000313" key="1">
    <source>
        <dbReference type="EMBL" id="KKL50123.1"/>
    </source>
</evidence>
<dbReference type="EMBL" id="LAZR01032712">
    <property type="protein sequence ID" value="KKL50123.1"/>
    <property type="molecule type" value="Genomic_DNA"/>
</dbReference>
<dbReference type="AlphaFoldDB" id="A0A0F9CL98"/>
<protein>
    <submittedName>
        <fullName evidence="1">Uncharacterized protein</fullName>
    </submittedName>
</protein>